<keyword evidence="1" id="KW-0812">Transmembrane</keyword>
<organism evidence="3 4">
    <name type="scientific">Cellvibrio mixtus</name>
    <dbReference type="NCBI Taxonomy" id="39650"/>
    <lineage>
        <taxon>Bacteria</taxon>
        <taxon>Pseudomonadati</taxon>
        <taxon>Pseudomonadota</taxon>
        <taxon>Gammaproteobacteria</taxon>
        <taxon>Cellvibrionales</taxon>
        <taxon>Cellvibrionaceae</taxon>
        <taxon>Cellvibrio</taxon>
    </lineage>
</organism>
<protein>
    <submittedName>
        <fullName evidence="3">CPBP family intramembrane metalloprotease</fullName>
    </submittedName>
</protein>
<feature type="domain" description="CAAX prenyl protease 2/Lysostaphin resistance protein A-like" evidence="2">
    <location>
        <begin position="160"/>
        <end position="255"/>
    </location>
</feature>
<keyword evidence="3" id="KW-0378">Hydrolase</keyword>
<dbReference type="Pfam" id="PF02517">
    <property type="entry name" value="Rce1-like"/>
    <property type="match status" value="1"/>
</dbReference>
<feature type="transmembrane region" description="Helical" evidence="1">
    <location>
        <begin position="51"/>
        <end position="69"/>
    </location>
</feature>
<dbReference type="AlphaFoldDB" id="A0A266QDY6"/>
<dbReference type="GO" id="GO:0004175">
    <property type="term" value="F:endopeptidase activity"/>
    <property type="evidence" value="ECO:0007669"/>
    <property type="project" value="UniProtKB-ARBA"/>
</dbReference>
<evidence type="ECO:0000256" key="1">
    <source>
        <dbReference type="SAM" id="Phobius"/>
    </source>
</evidence>
<reference evidence="4" key="1">
    <citation type="submission" date="2017-05" db="EMBL/GenBank/DDBJ databases">
        <authorList>
            <person name="Barney B.M."/>
        </authorList>
    </citation>
    <scope>NUCLEOTIDE SEQUENCE [LARGE SCALE GENOMIC DNA]</scope>
    <source>
        <strain evidence="4">PSBB022</strain>
    </source>
</reference>
<dbReference type="RefSeq" id="WP_094985318.1">
    <property type="nucleotide sequence ID" value="NZ_NHNI01000001.1"/>
</dbReference>
<accession>A0A266QDY6</accession>
<keyword evidence="3" id="KW-0645">Protease</keyword>
<feature type="transmembrane region" description="Helical" evidence="1">
    <location>
        <begin position="126"/>
        <end position="147"/>
    </location>
</feature>
<name>A0A266QDY6_9GAMM</name>
<keyword evidence="4" id="KW-1185">Reference proteome</keyword>
<feature type="transmembrane region" description="Helical" evidence="1">
    <location>
        <begin position="159"/>
        <end position="182"/>
    </location>
</feature>
<comment type="caution">
    <text evidence="3">The sequence shown here is derived from an EMBL/GenBank/DDBJ whole genome shotgun (WGS) entry which is preliminary data.</text>
</comment>
<dbReference type="GO" id="GO:0080120">
    <property type="term" value="P:CAAX-box protein maturation"/>
    <property type="evidence" value="ECO:0007669"/>
    <property type="project" value="UniProtKB-ARBA"/>
</dbReference>
<evidence type="ECO:0000259" key="2">
    <source>
        <dbReference type="Pfam" id="PF02517"/>
    </source>
</evidence>
<dbReference type="GO" id="GO:0006508">
    <property type="term" value="P:proteolysis"/>
    <property type="evidence" value="ECO:0007669"/>
    <property type="project" value="UniProtKB-KW"/>
</dbReference>
<dbReference type="GO" id="GO:0008237">
    <property type="term" value="F:metallopeptidase activity"/>
    <property type="evidence" value="ECO:0007669"/>
    <property type="project" value="UniProtKB-KW"/>
</dbReference>
<keyword evidence="1" id="KW-0472">Membrane</keyword>
<feature type="transmembrane region" description="Helical" evidence="1">
    <location>
        <begin position="95"/>
        <end position="114"/>
    </location>
</feature>
<dbReference type="InterPro" id="IPR003675">
    <property type="entry name" value="Rce1/LyrA-like_dom"/>
</dbReference>
<gene>
    <name evidence="3" type="ORF">CBP51_12695</name>
</gene>
<dbReference type="EMBL" id="NHNI01000001">
    <property type="protein sequence ID" value="OZY88045.1"/>
    <property type="molecule type" value="Genomic_DNA"/>
</dbReference>
<feature type="transmembrane region" description="Helical" evidence="1">
    <location>
        <begin position="6"/>
        <end position="39"/>
    </location>
</feature>
<keyword evidence="1" id="KW-1133">Transmembrane helix</keyword>
<feature type="transmembrane region" description="Helical" evidence="1">
    <location>
        <begin position="202"/>
        <end position="232"/>
    </location>
</feature>
<evidence type="ECO:0000313" key="3">
    <source>
        <dbReference type="EMBL" id="OZY88045.1"/>
    </source>
</evidence>
<evidence type="ECO:0000313" key="4">
    <source>
        <dbReference type="Proteomes" id="UP000216101"/>
    </source>
</evidence>
<dbReference type="Proteomes" id="UP000216101">
    <property type="component" value="Unassembled WGS sequence"/>
</dbReference>
<sequence length="266" mass="29525">MNKKEFAAGLVLAVVIAMLVMVGWLPLANAVGLLGVACLAWFFRKEGLHRWIKIGVFLCLVPLVFWVATYRPEGFSYPLALSLPGNTEGAPCFELFVNLSKAIVGFCLLFFLWPRLRSDEFIASPIYSFLAALLAPALIVAIAIPVLELHWQPKPVAQMAAFAMVNLFVIASAEEAFMRLLLQQSLRNAVAKVSAHRWLQELFPLLVVTVIFVAIHAGLSGAAVWVYAVAGFLYGLSYTLSNNILYPIMIHFWVNQLHFSLLSYPL</sequence>
<proteinExistence type="predicted"/>
<keyword evidence="3" id="KW-0482">Metalloprotease</keyword>